<evidence type="ECO:0000256" key="1">
    <source>
        <dbReference type="SAM" id="Phobius"/>
    </source>
</evidence>
<organism evidence="2 3">
    <name type="scientific">Aequorivita echinoideorum</name>
    <dbReference type="NCBI Taxonomy" id="1549647"/>
    <lineage>
        <taxon>Bacteria</taxon>
        <taxon>Pseudomonadati</taxon>
        <taxon>Bacteroidota</taxon>
        <taxon>Flavobacteriia</taxon>
        <taxon>Flavobacteriales</taxon>
        <taxon>Flavobacteriaceae</taxon>
        <taxon>Aequorivita</taxon>
    </lineage>
</organism>
<reference evidence="2 3" key="1">
    <citation type="submission" date="2021-05" db="EMBL/GenBank/DDBJ databases">
        <title>Aequorivita echinoideorum JCM 30378 genome.</title>
        <authorList>
            <person name="Zhang H."/>
            <person name="Li C."/>
        </authorList>
    </citation>
    <scope>NUCLEOTIDE SEQUENCE [LARGE SCALE GENOMIC DNA]</scope>
    <source>
        <strain evidence="2 3">JCM30378</strain>
    </source>
</reference>
<feature type="transmembrane region" description="Helical" evidence="1">
    <location>
        <begin position="14"/>
        <end position="35"/>
    </location>
</feature>
<dbReference type="Proteomes" id="UP001297092">
    <property type="component" value="Unassembled WGS sequence"/>
</dbReference>
<protein>
    <recommendedName>
        <fullName evidence="4">PH domain-containing protein</fullName>
    </recommendedName>
</protein>
<dbReference type="EMBL" id="JAHCTB010000005">
    <property type="protein sequence ID" value="MBT0608799.1"/>
    <property type="molecule type" value="Genomic_DNA"/>
</dbReference>
<comment type="caution">
    <text evidence="2">The sequence shown here is derived from an EMBL/GenBank/DDBJ whole genome shotgun (WGS) entry which is preliminary data.</text>
</comment>
<accession>A0ABS5S6J5</accession>
<keyword evidence="3" id="KW-1185">Reference proteome</keyword>
<keyword evidence="1" id="KW-0472">Membrane</keyword>
<keyword evidence="1" id="KW-1133">Transmembrane helix</keyword>
<sequence>MDTEFTEVQKFTQWWLWLLLVVIGISLAVGVYQHYSVGGNIEENPDGVALISSLVIILLVIGLFKIMKLQTSINKQKIHMRFFPFINKSIKWDNVKHAEVVNYGFVGGWGIRIWTRYGTVYNVKGNKGLALELTSGKRLLIGTQKSNELARWIKTQA</sequence>
<evidence type="ECO:0000313" key="3">
    <source>
        <dbReference type="Proteomes" id="UP001297092"/>
    </source>
</evidence>
<gene>
    <name evidence="2" type="ORF">KIV10_11455</name>
</gene>
<keyword evidence="1" id="KW-0812">Transmembrane</keyword>
<evidence type="ECO:0000313" key="2">
    <source>
        <dbReference type="EMBL" id="MBT0608799.1"/>
    </source>
</evidence>
<proteinExistence type="predicted"/>
<evidence type="ECO:0008006" key="4">
    <source>
        <dbReference type="Google" id="ProtNLM"/>
    </source>
</evidence>
<name>A0ABS5S6J5_9FLAO</name>
<feature type="transmembrane region" description="Helical" evidence="1">
    <location>
        <begin position="47"/>
        <end position="67"/>
    </location>
</feature>